<proteinExistence type="inferred from homology"/>
<dbReference type="CDD" id="cd05233">
    <property type="entry name" value="SDR_c"/>
    <property type="match status" value="1"/>
</dbReference>
<dbReference type="FunFam" id="3.40.50.720:FF:000173">
    <property type="entry name" value="3-oxoacyl-[acyl-carrier protein] reductase"/>
    <property type="match status" value="1"/>
</dbReference>
<dbReference type="SUPFAM" id="SSF51735">
    <property type="entry name" value="NAD(P)-binding Rossmann-fold domains"/>
    <property type="match status" value="1"/>
</dbReference>
<dbReference type="RefSeq" id="WP_038244203.1">
    <property type="nucleotide sequence ID" value="NZ_BNER01000004.1"/>
</dbReference>
<comment type="caution">
    <text evidence="3">The sequence shown here is derived from an EMBL/GenBank/DDBJ whole genome shotgun (WGS) entry which is preliminary data.</text>
</comment>
<gene>
    <name evidence="3" type="primary">fabG_6</name>
    <name evidence="3" type="ORF">BN990_02369</name>
</gene>
<evidence type="ECO:0000256" key="2">
    <source>
        <dbReference type="ARBA" id="ARBA00023002"/>
    </source>
</evidence>
<dbReference type="GO" id="GO:0016491">
    <property type="term" value="F:oxidoreductase activity"/>
    <property type="evidence" value="ECO:0007669"/>
    <property type="project" value="UniProtKB-KW"/>
</dbReference>
<dbReference type="AlphaFoldDB" id="A0A024QDP1"/>
<dbReference type="InterPro" id="IPR036291">
    <property type="entry name" value="NAD(P)-bd_dom_sf"/>
</dbReference>
<dbReference type="eggNOG" id="COG1028">
    <property type="taxonomic scope" value="Bacteria"/>
</dbReference>
<dbReference type="Pfam" id="PF13561">
    <property type="entry name" value="adh_short_C2"/>
    <property type="match status" value="1"/>
</dbReference>
<evidence type="ECO:0000313" key="3">
    <source>
        <dbReference type="EMBL" id="CDQ40051.1"/>
    </source>
</evidence>
<dbReference type="STRING" id="1462526.BN990_02369"/>
<sequence length="237" mass="25960">MGKNILIVGASGDIGMAIANQLVIEGYQLLLHYHRNKQEVDRIITEYPTSIVAMIEADLSSQAGCKHFLNHLVFTIDGVVFASGRGEYGLFQNTDETVMDDMIQLHVKSPWMITKQVLPAMIKQQAGKFIFITSIWGEQGASNEVIYSSVKGSQNSFVKALAKEVAPSGISVNAISPGFINTKMNQHLLPGEKAEIFADIPMNRAGKPQEIADMVSFLLSNKSNYIQGEVINITGGW</sequence>
<name>A0A024QDP1_9BACI</name>
<dbReference type="OrthoDB" id="9803333at2"/>
<reference evidence="3 4" key="1">
    <citation type="submission" date="2014-03" db="EMBL/GenBank/DDBJ databases">
        <authorList>
            <person name="Urmite Genomes U."/>
        </authorList>
    </citation>
    <scope>NUCLEOTIDE SEQUENCE [LARGE SCALE GENOMIC DNA]</scope>
    <source>
        <strain evidence="3 4">Vm-5</strain>
    </source>
</reference>
<dbReference type="PRINTS" id="PR00081">
    <property type="entry name" value="GDHRDH"/>
</dbReference>
<keyword evidence="4" id="KW-1185">Reference proteome</keyword>
<reference evidence="4" key="2">
    <citation type="submission" date="2014-05" db="EMBL/GenBank/DDBJ databases">
        <title>Draft genome sequence of Virgibacillus massiliensis Vm-5.</title>
        <authorList>
            <person name="Khelaifia S."/>
            <person name="Croce O."/>
            <person name="Lagier J.C."/>
            <person name="Raoult D."/>
        </authorList>
    </citation>
    <scope>NUCLEOTIDE SEQUENCE [LARGE SCALE GENOMIC DNA]</scope>
    <source>
        <strain evidence="4">Vm-5</strain>
    </source>
</reference>
<comment type="similarity">
    <text evidence="1">Belongs to the short-chain dehydrogenases/reductases (SDR) family.</text>
</comment>
<keyword evidence="2" id="KW-0560">Oxidoreductase</keyword>
<evidence type="ECO:0000256" key="1">
    <source>
        <dbReference type="ARBA" id="ARBA00006484"/>
    </source>
</evidence>
<organism evidence="3 4">
    <name type="scientific">Virgibacillus massiliensis</name>
    <dbReference type="NCBI Taxonomy" id="1462526"/>
    <lineage>
        <taxon>Bacteria</taxon>
        <taxon>Bacillati</taxon>
        <taxon>Bacillota</taxon>
        <taxon>Bacilli</taxon>
        <taxon>Bacillales</taxon>
        <taxon>Bacillaceae</taxon>
        <taxon>Virgibacillus</taxon>
    </lineage>
</organism>
<accession>A0A024QDP1</accession>
<dbReference type="Proteomes" id="UP000028875">
    <property type="component" value="Unassembled WGS sequence"/>
</dbReference>
<protein>
    <submittedName>
        <fullName evidence="3">3-oxoacyl-[acyl-carrier-protein] reductase FabG</fullName>
    </submittedName>
</protein>
<dbReference type="PANTHER" id="PTHR42879">
    <property type="entry name" value="3-OXOACYL-(ACYL-CARRIER-PROTEIN) REDUCTASE"/>
    <property type="match status" value="1"/>
</dbReference>
<dbReference type="InterPro" id="IPR050259">
    <property type="entry name" value="SDR"/>
</dbReference>
<dbReference type="PANTHER" id="PTHR42879:SF2">
    <property type="entry name" value="3-OXOACYL-[ACYL-CARRIER-PROTEIN] REDUCTASE FABG"/>
    <property type="match status" value="1"/>
</dbReference>
<dbReference type="NCBIfam" id="NF047420">
    <property type="entry name" value="EF_P_mod_YmfI"/>
    <property type="match status" value="1"/>
</dbReference>
<evidence type="ECO:0000313" key="4">
    <source>
        <dbReference type="Proteomes" id="UP000028875"/>
    </source>
</evidence>
<dbReference type="Gene3D" id="3.40.50.720">
    <property type="entry name" value="NAD(P)-binding Rossmann-like Domain"/>
    <property type="match status" value="1"/>
</dbReference>
<dbReference type="EMBL" id="CCDP010000001">
    <property type="protein sequence ID" value="CDQ40051.1"/>
    <property type="molecule type" value="Genomic_DNA"/>
</dbReference>
<dbReference type="InterPro" id="IPR002347">
    <property type="entry name" value="SDR_fam"/>
</dbReference>